<accession>A0A0H2RFM7</accession>
<sequence length="216" mass="24225">MRQEARVFILNRRLRIEERVLYCGELGDYNLFLHRWAAAVFDEVHGCRTEGQMLRALAAIRDRSRITVGASATPLYNGVRDLVSIALGMGAVTANSMNNMEKLYATALRKATTKDREAVSKEATRQAAKGFLGGPGGTLLAVKMTENQMKIKMEMVREIKDKCGDIVIRRRPDSRDPEGNRLFGLPDLVQIDFPVHPTDTEAEIFEEMRQDAAAQL</sequence>
<protein>
    <recommendedName>
        <fullName evidence="3">Helicase ATP-binding domain-containing protein</fullName>
    </recommendedName>
</protein>
<gene>
    <name evidence="1" type="ORF">SCHPADRAFT_948419</name>
</gene>
<keyword evidence="2" id="KW-1185">Reference proteome</keyword>
<evidence type="ECO:0000313" key="1">
    <source>
        <dbReference type="EMBL" id="KLO03731.1"/>
    </source>
</evidence>
<dbReference type="InterPro" id="IPR038718">
    <property type="entry name" value="SNF2-like_sf"/>
</dbReference>
<reference evidence="1 2" key="1">
    <citation type="submission" date="2015-04" db="EMBL/GenBank/DDBJ databases">
        <title>Complete genome sequence of Schizopora paradoxa KUC8140, a cosmopolitan wood degrader in East Asia.</title>
        <authorList>
            <consortium name="DOE Joint Genome Institute"/>
            <person name="Min B."/>
            <person name="Park H."/>
            <person name="Jang Y."/>
            <person name="Kim J.-J."/>
            <person name="Kim K.H."/>
            <person name="Pangilinan J."/>
            <person name="Lipzen A."/>
            <person name="Riley R."/>
            <person name="Grigoriev I.V."/>
            <person name="Spatafora J.W."/>
            <person name="Choi I.-G."/>
        </authorList>
    </citation>
    <scope>NUCLEOTIDE SEQUENCE [LARGE SCALE GENOMIC DNA]</scope>
    <source>
        <strain evidence="1 2">KUC8140</strain>
    </source>
</reference>
<evidence type="ECO:0008006" key="3">
    <source>
        <dbReference type="Google" id="ProtNLM"/>
    </source>
</evidence>
<dbReference type="EMBL" id="KQ087118">
    <property type="protein sequence ID" value="KLO03731.1"/>
    <property type="molecule type" value="Genomic_DNA"/>
</dbReference>
<organism evidence="1 2">
    <name type="scientific">Schizopora paradoxa</name>
    <dbReference type="NCBI Taxonomy" id="27342"/>
    <lineage>
        <taxon>Eukaryota</taxon>
        <taxon>Fungi</taxon>
        <taxon>Dikarya</taxon>
        <taxon>Basidiomycota</taxon>
        <taxon>Agaricomycotina</taxon>
        <taxon>Agaricomycetes</taxon>
        <taxon>Hymenochaetales</taxon>
        <taxon>Schizoporaceae</taxon>
        <taxon>Schizopora</taxon>
    </lineage>
</organism>
<dbReference type="Gene3D" id="3.40.50.10810">
    <property type="entry name" value="Tandem AAA-ATPase domain"/>
    <property type="match status" value="1"/>
</dbReference>
<dbReference type="InParanoid" id="A0A0H2RFM7"/>
<evidence type="ECO:0000313" key="2">
    <source>
        <dbReference type="Proteomes" id="UP000053477"/>
    </source>
</evidence>
<dbReference type="OrthoDB" id="3270319at2759"/>
<dbReference type="InterPro" id="IPR027417">
    <property type="entry name" value="P-loop_NTPase"/>
</dbReference>
<name>A0A0H2RFM7_9AGAM</name>
<proteinExistence type="predicted"/>
<dbReference type="SUPFAM" id="SSF52540">
    <property type="entry name" value="P-loop containing nucleoside triphosphate hydrolases"/>
    <property type="match status" value="1"/>
</dbReference>
<dbReference type="Proteomes" id="UP000053477">
    <property type="component" value="Unassembled WGS sequence"/>
</dbReference>
<dbReference type="AlphaFoldDB" id="A0A0H2RFM7"/>